<comment type="similarity">
    <text evidence="4">Belongs to the fabD family.</text>
</comment>
<dbReference type="Gene3D" id="3.30.70.250">
    <property type="entry name" value="Malonyl-CoA ACP transacylase, ACP-binding"/>
    <property type="match status" value="1"/>
</dbReference>
<dbReference type="EMBL" id="CP141614">
    <property type="protein sequence ID" value="WRP13368.1"/>
    <property type="molecule type" value="Genomic_DNA"/>
</dbReference>
<dbReference type="SUPFAM" id="SSF55048">
    <property type="entry name" value="Probable ACP-binding domain of malonyl-CoA ACP transacylase"/>
    <property type="match status" value="1"/>
</dbReference>
<dbReference type="RefSeq" id="WP_324667613.1">
    <property type="nucleotide sequence ID" value="NZ_CP141614.1"/>
</dbReference>
<dbReference type="InterPro" id="IPR016036">
    <property type="entry name" value="Malonyl_transacylase_ACP-bd"/>
</dbReference>
<keyword evidence="1 4" id="KW-0808">Transferase</keyword>
<keyword evidence="2 4" id="KW-0012">Acyltransferase</keyword>
<reference evidence="7" key="1">
    <citation type="submission" date="2023-12" db="EMBL/GenBank/DDBJ databases">
        <title>Novel isolates from deep terrestrial aquifers shed light on the physiology and ecology of the class Limnochordia.</title>
        <authorList>
            <person name="Karnachuk O.V."/>
            <person name="Lukina A.P."/>
            <person name="Avakyan M.R."/>
            <person name="Kadnikov V."/>
            <person name="Begmatov S."/>
            <person name="Beletsky A.V."/>
            <person name="Mardanov A.V."/>
            <person name="Ravin N.V."/>
        </authorList>
    </citation>
    <scope>NUCLEOTIDE SEQUENCE [LARGE SCALE GENOMIC DNA]</scope>
    <source>
        <strain evidence="7">LN</strain>
    </source>
</reference>
<evidence type="ECO:0000256" key="3">
    <source>
        <dbReference type="ARBA" id="ARBA00048462"/>
    </source>
</evidence>
<dbReference type="InterPro" id="IPR001227">
    <property type="entry name" value="Ac_transferase_dom_sf"/>
</dbReference>
<dbReference type="InterPro" id="IPR014043">
    <property type="entry name" value="Acyl_transferase_dom"/>
</dbReference>
<dbReference type="EC" id="2.3.1.39" evidence="4"/>
<name>A0ABZ1BLB0_9FIRM</name>
<evidence type="ECO:0000256" key="4">
    <source>
        <dbReference type="PIRNR" id="PIRNR000446"/>
    </source>
</evidence>
<evidence type="ECO:0000313" key="6">
    <source>
        <dbReference type="EMBL" id="WRP13368.1"/>
    </source>
</evidence>
<dbReference type="Proteomes" id="UP001333102">
    <property type="component" value="Chromosome"/>
</dbReference>
<evidence type="ECO:0000256" key="1">
    <source>
        <dbReference type="ARBA" id="ARBA00022679"/>
    </source>
</evidence>
<protein>
    <recommendedName>
        <fullName evidence="4">Malonyl CoA-acyl carrier protein transacylase</fullName>
        <ecNumber evidence="4">2.3.1.39</ecNumber>
    </recommendedName>
</protein>
<dbReference type="PANTHER" id="PTHR42681:SF1">
    <property type="entry name" value="MALONYL-COA-ACYL CARRIER PROTEIN TRANSACYLASE, MITOCHONDRIAL"/>
    <property type="match status" value="1"/>
</dbReference>
<dbReference type="InterPro" id="IPR024925">
    <property type="entry name" value="Malonyl_CoA-ACP_transAc"/>
</dbReference>
<evidence type="ECO:0000256" key="2">
    <source>
        <dbReference type="ARBA" id="ARBA00023315"/>
    </source>
</evidence>
<dbReference type="PIRSF" id="PIRSF000446">
    <property type="entry name" value="Mct"/>
    <property type="match status" value="1"/>
</dbReference>
<dbReference type="GO" id="GO:0004314">
    <property type="term" value="F:[acyl-carrier-protein] S-malonyltransferase activity"/>
    <property type="evidence" value="ECO:0007669"/>
    <property type="project" value="UniProtKB-EC"/>
</dbReference>
<dbReference type="InterPro" id="IPR004410">
    <property type="entry name" value="Malonyl_CoA-ACP_transAc_FabD"/>
</dbReference>
<dbReference type="SUPFAM" id="SSF52151">
    <property type="entry name" value="FabD/lysophospholipase-like"/>
    <property type="match status" value="1"/>
</dbReference>
<dbReference type="InterPro" id="IPR050858">
    <property type="entry name" value="Mal-CoA-ACP_Trans/PKS_FabD"/>
</dbReference>
<dbReference type="NCBIfam" id="TIGR00128">
    <property type="entry name" value="fabD"/>
    <property type="match status" value="1"/>
</dbReference>
<gene>
    <name evidence="6" type="primary">fabD</name>
    <name evidence="6" type="ORF">VLY81_07865</name>
</gene>
<proteinExistence type="inferred from homology"/>
<dbReference type="SMART" id="SM00827">
    <property type="entry name" value="PKS_AT"/>
    <property type="match status" value="1"/>
</dbReference>
<organism evidence="6 7">
    <name type="scientific">Geochorda subterranea</name>
    <dbReference type="NCBI Taxonomy" id="3109564"/>
    <lineage>
        <taxon>Bacteria</taxon>
        <taxon>Bacillati</taxon>
        <taxon>Bacillota</taxon>
        <taxon>Limnochordia</taxon>
        <taxon>Limnochordales</taxon>
        <taxon>Geochordaceae</taxon>
        <taxon>Geochorda</taxon>
    </lineage>
</organism>
<feature type="domain" description="Malonyl-CoA:ACP transacylase (MAT)" evidence="5">
    <location>
        <begin position="13"/>
        <end position="324"/>
    </location>
</feature>
<sequence>MSTGRSSGAYAVLFPGQGSQSVGMGTALAEAFAGAAEVLERADRVMPGLLKIVREGPEDVLRQTAYTQPALLAVSVATWTVWRQRVGSALPAAGAGHSLGEYTALVAAGALSFEEGLALVRARGQAMAEAVPAGEGGMAAVLGLEDRQVTAICEEVVQALGDETAVVAANFNAPGQVVVSGRRSALAEVRQRVSAAGGRWTELAVSGPFHSPLMADAARRLREHLDRVEWRVPAWPVVANVDARPYGDRVEAIPQALQAQLVSPVRWVESLRTMAAMGVTHFVELGPGRVLSGTVRRTLPDAVVLNVQDPASLEASLARLKGDGLI</sequence>
<comment type="catalytic activity">
    <reaction evidence="3 4">
        <text>holo-[ACP] + malonyl-CoA = malonyl-[ACP] + CoA</text>
        <dbReference type="Rhea" id="RHEA:41792"/>
        <dbReference type="Rhea" id="RHEA-COMP:9623"/>
        <dbReference type="Rhea" id="RHEA-COMP:9685"/>
        <dbReference type="ChEBI" id="CHEBI:57287"/>
        <dbReference type="ChEBI" id="CHEBI:57384"/>
        <dbReference type="ChEBI" id="CHEBI:64479"/>
        <dbReference type="ChEBI" id="CHEBI:78449"/>
        <dbReference type="EC" id="2.3.1.39"/>
    </reaction>
</comment>
<keyword evidence="7" id="KW-1185">Reference proteome</keyword>
<dbReference type="Pfam" id="PF00698">
    <property type="entry name" value="Acyl_transf_1"/>
    <property type="match status" value="1"/>
</dbReference>
<evidence type="ECO:0000313" key="7">
    <source>
        <dbReference type="Proteomes" id="UP001333102"/>
    </source>
</evidence>
<evidence type="ECO:0000259" key="5">
    <source>
        <dbReference type="SMART" id="SM00827"/>
    </source>
</evidence>
<dbReference type="InterPro" id="IPR016035">
    <property type="entry name" value="Acyl_Trfase/lysoPLipase"/>
</dbReference>
<dbReference type="PANTHER" id="PTHR42681">
    <property type="entry name" value="MALONYL-COA-ACYL CARRIER PROTEIN TRANSACYLASE, MITOCHONDRIAL"/>
    <property type="match status" value="1"/>
</dbReference>
<dbReference type="Gene3D" id="3.40.366.10">
    <property type="entry name" value="Malonyl-Coenzyme A Acyl Carrier Protein, domain 2"/>
    <property type="match status" value="1"/>
</dbReference>
<accession>A0ABZ1BLB0</accession>